<reference evidence="2" key="1">
    <citation type="submission" date="2016-06" db="EMBL/GenBank/DDBJ databases">
        <title>Parallel loss of symbiosis genes in relatives of nitrogen-fixing non-legume Parasponia.</title>
        <authorList>
            <person name="Van Velzen R."/>
            <person name="Holmer R."/>
            <person name="Bu F."/>
            <person name="Rutten L."/>
            <person name="Van Zeijl A."/>
            <person name="Liu W."/>
            <person name="Santuari L."/>
            <person name="Cao Q."/>
            <person name="Sharma T."/>
            <person name="Shen D."/>
            <person name="Roswanjaya Y."/>
            <person name="Wardhani T."/>
            <person name="Kalhor M.S."/>
            <person name="Jansen J."/>
            <person name="Van den Hoogen J."/>
            <person name="Gungor B."/>
            <person name="Hartog M."/>
            <person name="Hontelez J."/>
            <person name="Verver J."/>
            <person name="Yang W.-C."/>
            <person name="Schijlen E."/>
            <person name="Repin R."/>
            <person name="Schilthuizen M."/>
            <person name="Schranz E."/>
            <person name="Heidstra R."/>
            <person name="Miyata K."/>
            <person name="Fedorova E."/>
            <person name="Kohlen W."/>
            <person name="Bisseling T."/>
            <person name="Smit S."/>
            <person name="Geurts R."/>
        </authorList>
    </citation>
    <scope>NUCLEOTIDE SEQUENCE [LARGE SCALE GENOMIC DNA]</scope>
    <source>
        <strain evidence="2">cv. RG33-2</strain>
    </source>
</reference>
<proteinExistence type="predicted"/>
<dbReference type="InParanoid" id="A0A2P5E951"/>
<dbReference type="Proteomes" id="UP000237000">
    <property type="component" value="Unassembled WGS sequence"/>
</dbReference>
<gene>
    <name evidence="1" type="ORF">TorRG33x02_221680</name>
</gene>
<organism evidence="1 2">
    <name type="scientific">Trema orientale</name>
    <name type="common">Charcoal tree</name>
    <name type="synonym">Celtis orientalis</name>
    <dbReference type="NCBI Taxonomy" id="63057"/>
    <lineage>
        <taxon>Eukaryota</taxon>
        <taxon>Viridiplantae</taxon>
        <taxon>Streptophyta</taxon>
        <taxon>Embryophyta</taxon>
        <taxon>Tracheophyta</taxon>
        <taxon>Spermatophyta</taxon>
        <taxon>Magnoliopsida</taxon>
        <taxon>eudicotyledons</taxon>
        <taxon>Gunneridae</taxon>
        <taxon>Pentapetalae</taxon>
        <taxon>rosids</taxon>
        <taxon>fabids</taxon>
        <taxon>Rosales</taxon>
        <taxon>Cannabaceae</taxon>
        <taxon>Trema</taxon>
    </lineage>
</organism>
<dbReference type="AlphaFoldDB" id="A0A2P5E951"/>
<dbReference type="OrthoDB" id="10532612at2759"/>
<comment type="caution">
    <text evidence="1">The sequence shown here is derived from an EMBL/GenBank/DDBJ whole genome shotgun (WGS) entry which is preliminary data.</text>
</comment>
<evidence type="ECO:0000313" key="1">
    <source>
        <dbReference type="EMBL" id="PON82051.1"/>
    </source>
</evidence>
<keyword evidence="2" id="KW-1185">Reference proteome</keyword>
<dbReference type="EMBL" id="JXTC01000203">
    <property type="protein sequence ID" value="PON82051.1"/>
    <property type="molecule type" value="Genomic_DNA"/>
</dbReference>
<accession>A0A2P5E951</accession>
<sequence length="60" mass="6877">MQLHNTDEIGRKIMSAYQRMMGIHVGHYLMTRIIDYPFLCFDSGPSKGSSYNGSIHTKIK</sequence>
<evidence type="ECO:0000313" key="2">
    <source>
        <dbReference type="Proteomes" id="UP000237000"/>
    </source>
</evidence>
<protein>
    <submittedName>
        <fullName evidence="1">Uncharacterized protein</fullName>
    </submittedName>
</protein>
<name>A0A2P5E951_TREOI</name>